<proteinExistence type="predicted"/>
<gene>
    <name evidence="2" type="ORF">J2S37_000145</name>
</gene>
<dbReference type="InterPro" id="IPR007421">
    <property type="entry name" value="Schlafen_AlbA_2_dom"/>
</dbReference>
<dbReference type="Pfam" id="PF04326">
    <property type="entry name" value="SLFN_AlbA_2"/>
    <property type="match status" value="1"/>
</dbReference>
<sequence>MLKIESKINDSIKPRPDFTMNLSANNVIVVEIYEGDDKPYFYKSQAYKRADTSTRVMDTLELKREPQF</sequence>
<dbReference type="InterPro" id="IPR038461">
    <property type="entry name" value="Schlafen_AlbA_2_dom_sf"/>
</dbReference>
<comment type="caution">
    <text evidence="2">The sequence shown here is derived from an EMBL/GenBank/DDBJ whole genome shotgun (WGS) entry which is preliminary data.</text>
</comment>
<dbReference type="RefSeq" id="WP_277103360.1">
    <property type="nucleotide sequence ID" value="NZ_CP047209.1"/>
</dbReference>
<keyword evidence="3" id="KW-1185">Reference proteome</keyword>
<feature type="domain" description="Schlafen AlbA-2" evidence="1">
    <location>
        <begin position="4"/>
        <end position="57"/>
    </location>
</feature>
<name>A0ABU2B4R8_9CORY</name>
<dbReference type="Proteomes" id="UP001183619">
    <property type="component" value="Unassembled WGS sequence"/>
</dbReference>
<reference evidence="2 3" key="1">
    <citation type="submission" date="2023-07" db="EMBL/GenBank/DDBJ databases">
        <title>Sequencing the genomes of 1000 actinobacteria strains.</title>
        <authorList>
            <person name="Klenk H.-P."/>
        </authorList>
    </citation>
    <scope>NUCLEOTIDE SEQUENCE [LARGE SCALE GENOMIC DNA]</scope>
    <source>
        <strain evidence="2 3">DSM 44508</strain>
    </source>
</reference>
<dbReference type="Gene3D" id="3.30.950.30">
    <property type="entry name" value="Schlafen, AAA domain"/>
    <property type="match status" value="1"/>
</dbReference>
<evidence type="ECO:0000313" key="2">
    <source>
        <dbReference type="EMBL" id="MDR7353607.1"/>
    </source>
</evidence>
<organism evidence="2 3">
    <name type="scientific">Corynebacterium felinum</name>
    <dbReference type="NCBI Taxonomy" id="131318"/>
    <lineage>
        <taxon>Bacteria</taxon>
        <taxon>Bacillati</taxon>
        <taxon>Actinomycetota</taxon>
        <taxon>Actinomycetes</taxon>
        <taxon>Mycobacteriales</taxon>
        <taxon>Corynebacteriaceae</taxon>
        <taxon>Corynebacterium</taxon>
    </lineage>
</organism>
<dbReference type="EMBL" id="JAVDYF010000001">
    <property type="protein sequence ID" value="MDR7353607.1"/>
    <property type="molecule type" value="Genomic_DNA"/>
</dbReference>
<accession>A0ABU2B4R8</accession>
<protein>
    <submittedName>
        <fullName evidence="2">HTH transcriptional regulator</fullName>
    </submittedName>
</protein>
<evidence type="ECO:0000259" key="1">
    <source>
        <dbReference type="Pfam" id="PF04326"/>
    </source>
</evidence>
<evidence type="ECO:0000313" key="3">
    <source>
        <dbReference type="Proteomes" id="UP001183619"/>
    </source>
</evidence>